<protein>
    <submittedName>
        <fullName evidence="1">Uncharacterized protein</fullName>
    </submittedName>
</protein>
<dbReference type="Proteomes" id="UP000236151">
    <property type="component" value="Unassembled WGS sequence"/>
</dbReference>
<dbReference type="EMBL" id="NIOJ01000023">
    <property type="protein sequence ID" value="PNT98848.1"/>
    <property type="molecule type" value="Genomic_DNA"/>
</dbReference>
<accession>A0A2K2F126</accession>
<comment type="caution">
    <text evidence="1">The sequence shown here is derived from an EMBL/GenBank/DDBJ whole genome shotgun (WGS) entry which is preliminary data.</text>
</comment>
<evidence type="ECO:0000313" key="2">
    <source>
        <dbReference type="Proteomes" id="UP000236151"/>
    </source>
</evidence>
<dbReference type="AlphaFoldDB" id="A0A2K2F126"/>
<name>A0A2K2F126_9CLOT</name>
<reference evidence="1 2" key="1">
    <citation type="submission" date="2017-06" db="EMBL/GenBank/DDBJ databases">
        <title>Investigating the central metabolism of Clostridium thermosuccinogenes.</title>
        <authorList>
            <person name="Koendjbiharie J.G."/>
            <person name="van Kranenburg R."/>
        </authorList>
    </citation>
    <scope>NUCLEOTIDE SEQUENCE [LARGE SCALE GENOMIC DNA]</scope>
    <source>
        <strain evidence="1 2">DSM 5806</strain>
    </source>
</reference>
<sequence>MCAGGLGMESGVKLALRRGSVRDFYLFIGQDHHYNKTYNICQIGSCEKQRFDVLCKGNR</sequence>
<proteinExistence type="predicted"/>
<keyword evidence="2" id="KW-1185">Reference proteome</keyword>
<evidence type="ECO:0000313" key="1">
    <source>
        <dbReference type="EMBL" id="PNT98848.1"/>
    </source>
</evidence>
<gene>
    <name evidence="1" type="ORF">CDQ84_09915</name>
</gene>
<organism evidence="1 2">
    <name type="scientific">Clostridium thermosuccinogenes</name>
    <dbReference type="NCBI Taxonomy" id="84032"/>
    <lineage>
        <taxon>Bacteria</taxon>
        <taxon>Bacillati</taxon>
        <taxon>Bacillota</taxon>
        <taxon>Clostridia</taxon>
        <taxon>Eubacteriales</taxon>
        <taxon>Clostridiaceae</taxon>
        <taxon>Clostridium</taxon>
    </lineage>
</organism>
<dbReference type="KEGG" id="cthd:CDO33_10665"/>